<dbReference type="Pfam" id="PF00015">
    <property type="entry name" value="MCPsignal"/>
    <property type="match status" value="1"/>
</dbReference>
<feature type="domain" description="Methyl-accepting transducer" evidence="3">
    <location>
        <begin position="118"/>
        <end position="284"/>
    </location>
</feature>
<accession>A0A3Q8X892</accession>
<dbReference type="EMBL" id="CP034437">
    <property type="protein sequence ID" value="AZN42726.1"/>
    <property type="molecule type" value="Genomic_DNA"/>
</dbReference>
<reference evidence="5" key="1">
    <citation type="submission" date="2018-12" db="EMBL/GenBank/DDBJ databases">
        <title>Genome sequence of Peanibacillus sp.</title>
        <authorList>
            <person name="Subramani G."/>
            <person name="Srinivasan S."/>
            <person name="Kim M.K."/>
        </authorList>
    </citation>
    <scope>NUCLEOTIDE SEQUENCE [LARGE SCALE GENOMIC DNA]</scope>
    <source>
        <strain evidence="5">18JY67-1</strain>
    </source>
</reference>
<dbReference type="AlphaFoldDB" id="A0A3Q8X892"/>
<dbReference type="GO" id="GO:0016020">
    <property type="term" value="C:membrane"/>
    <property type="evidence" value="ECO:0007669"/>
    <property type="project" value="InterPro"/>
</dbReference>
<dbReference type="SUPFAM" id="SSF58104">
    <property type="entry name" value="Methyl-accepting chemotaxis protein (MCP) signaling domain"/>
    <property type="match status" value="1"/>
</dbReference>
<evidence type="ECO:0000313" key="4">
    <source>
        <dbReference type="EMBL" id="AZN42726.1"/>
    </source>
</evidence>
<sequence>MLDLSNNDTQPSEDSQMHTILEQYISLAKGIQALYPDDAHIAIFDSEKLIYSLPGTTVNLGLQLDTPISAFKGLVPEKIMNTMTRQTEDLPAGKLPLPVKSVGIPLFDENEEMIGMVAIISSAVQMYSLRDASTKLIELLSGMSETTNQISLGSNEITQRLHEVSESTQVVKNDIQQIQETLLFVEEVASQSNLLGLNAAIEAARAGEHGRGFNIVATEIRKMSDKSKEAAQTSKDQLELILKAYQGLDDALQQIAAITAQHSAGLEDLNSTFAHIEDIASTLK</sequence>
<keyword evidence="1 2" id="KW-0807">Transducer</keyword>
<keyword evidence="5" id="KW-1185">Reference proteome</keyword>
<dbReference type="SMART" id="SM00283">
    <property type="entry name" value="MA"/>
    <property type="match status" value="1"/>
</dbReference>
<dbReference type="PANTHER" id="PTHR32089:SF112">
    <property type="entry name" value="LYSOZYME-LIKE PROTEIN-RELATED"/>
    <property type="match status" value="1"/>
</dbReference>
<protein>
    <recommendedName>
        <fullName evidence="3">Methyl-accepting transducer domain-containing protein</fullName>
    </recommendedName>
</protein>
<name>A0A3Q8X892_9BACL</name>
<proteinExistence type="predicted"/>
<evidence type="ECO:0000259" key="3">
    <source>
        <dbReference type="PROSITE" id="PS50111"/>
    </source>
</evidence>
<dbReference type="InterPro" id="IPR004089">
    <property type="entry name" value="MCPsignal_dom"/>
</dbReference>
<organism evidence="4 5">
    <name type="scientific">Paenibacillus albus</name>
    <dbReference type="NCBI Taxonomy" id="2495582"/>
    <lineage>
        <taxon>Bacteria</taxon>
        <taxon>Bacillati</taxon>
        <taxon>Bacillota</taxon>
        <taxon>Bacilli</taxon>
        <taxon>Bacillales</taxon>
        <taxon>Paenibacillaceae</taxon>
        <taxon>Paenibacillus</taxon>
    </lineage>
</organism>
<dbReference type="PANTHER" id="PTHR32089">
    <property type="entry name" value="METHYL-ACCEPTING CHEMOTAXIS PROTEIN MCPB"/>
    <property type="match status" value="1"/>
</dbReference>
<dbReference type="PROSITE" id="PS50111">
    <property type="entry name" value="CHEMOTAXIS_TRANSDUC_2"/>
    <property type="match status" value="1"/>
</dbReference>
<dbReference type="Gene3D" id="1.10.287.950">
    <property type="entry name" value="Methyl-accepting chemotaxis protein"/>
    <property type="match status" value="1"/>
</dbReference>
<dbReference type="GO" id="GO:0007165">
    <property type="term" value="P:signal transduction"/>
    <property type="evidence" value="ECO:0007669"/>
    <property type="project" value="UniProtKB-KW"/>
</dbReference>
<dbReference type="Proteomes" id="UP000272528">
    <property type="component" value="Chromosome"/>
</dbReference>
<dbReference type="OrthoDB" id="9807021at2"/>
<evidence type="ECO:0000256" key="1">
    <source>
        <dbReference type="ARBA" id="ARBA00023224"/>
    </source>
</evidence>
<evidence type="ECO:0000256" key="2">
    <source>
        <dbReference type="PROSITE-ProRule" id="PRU00284"/>
    </source>
</evidence>
<evidence type="ECO:0000313" key="5">
    <source>
        <dbReference type="Proteomes" id="UP000272528"/>
    </source>
</evidence>
<gene>
    <name evidence="4" type="ORF">EJC50_25820</name>
</gene>
<dbReference type="KEGG" id="palb:EJC50_25820"/>